<keyword evidence="3" id="KW-1185">Reference proteome</keyword>
<keyword evidence="1" id="KW-0812">Transmembrane</keyword>
<protein>
    <recommendedName>
        <fullName evidence="4">Photosystem II reaction center protein Z</fullName>
    </recommendedName>
</protein>
<name>A0ABV4XB62_9CYAN</name>
<comment type="caution">
    <text evidence="2">The sequence shown here is derived from an EMBL/GenBank/DDBJ whole genome shotgun (WGS) entry which is preliminary data.</text>
</comment>
<evidence type="ECO:0000313" key="2">
    <source>
        <dbReference type="EMBL" id="MFB2879506.1"/>
    </source>
</evidence>
<keyword evidence="1" id="KW-1133">Transmembrane helix</keyword>
<reference evidence="2 3" key="1">
    <citation type="submission" date="2024-09" db="EMBL/GenBank/DDBJ databases">
        <title>Floridaenema gen nov. (Aerosakkonemataceae, Aerosakkonematales ord. nov., Cyanobacteria) from benthic tropical and subtropical fresh waters, with the description of four new species.</title>
        <authorList>
            <person name="Moretto J.A."/>
            <person name="Berthold D.E."/>
            <person name="Lefler F.W."/>
            <person name="Huang I.-S."/>
            <person name="Laughinghouse H. IV."/>
        </authorList>
    </citation>
    <scope>NUCLEOTIDE SEQUENCE [LARGE SCALE GENOMIC DNA]</scope>
    <source>
        <strain evidence="2 3">BLCC-F46</strain>
    </source>
</reference>
<proteinExistence type="predicted"/>
<accession>A0ABV4XB62</accession>
<evidence type="ECO:0008006" key="4">
    <source>
        <dbReference type="Google" id="ProtNLM"/>
    </source>
</evidence>
<evidence type="ECO:0000256" key="1">
    <source>
        <dbReference type="SAM" id="Phobius"/>
    </source>
</evidence>
<sequence>MQPKSIAMTLLNILGSFSTGVVITIVICLLVAIFAANSEENFPLSKPDHNTLVFPATISD</sequence>
<keyword evidence="1" id="KW-0472">Membrane</keyword>
<dbReference type="Proteomes" id="UP001576774">
    <property type="component" value="Unassembled WGS sequence"/>
</dbReference>
<gene>
    <name evidence="2" type="ORF">ACE1CC_21840</name>
</gene>
<evidence type="ECO:0000313" key="3">
    <source>
        <dbReference type="Proteomes" id="UP001576774"/>
    </source>
</evidence>
<feature type="transmembrane region" description="Helical" evidence="1">
    <location>
        <begin position="12"/>
        <end position="36"/>
    </location>
</feature>
<dbReference type="EMBL" id="JBHFNQ010000168">
    <property type="protein sequence ID" value="MFB2879506.1"/>
    <property type="molecule type" value="Genomic_DNA"/>
</dbReference>
<organism evidence="2 3">
    <name type="scientific">Floridaenema aerugineum BLCC-F46</name>
    <dbReference type="NCBI Taxonomy" id="3153654"/>
    <lineage>
        <taxon>Bacteria</taxon>
        <taxon>Bacillati</taxon>
        <taxon>Cyanobacteriota</taxon>
        <taxon>Cyanophyceae</taxon>
        <taxon>Oscillatoriophycideae</taxon>
        <taxon>Aerosakkonematales</taxon>
        <taxon>Aerosakkonemataceae</taxon>
        <taxon>Floridanema</taxon>
        <taxon>Floridanema aerugineum</taxon>
    </lineage>
</organism>
<dbReference type="RefSeq" id="WP_413272544.1">
    <property type="nucleotide sequence ID" value="NZ_JBHFNQ010000168.1"/>
</dbReference>